<reference evidence="1" key="2">
    <citation type="journal article" date="2008" name="Genome Biol.">
        <title>Improved genome assembly and evidence-based global gene model set for the chordate Ciona intestinalis: new insight into intron and operon populations.</title>
        <authorList>
            <person name="Satou Y."/>
            <person name="Mineta K."/>
            <person name="Ogasawara M."/>
            <person name="Sasakura Y."/>
            <person name="Shoguchi E."/>
            <person name="Ueno K."/>
            <person name="Yamada L."/>
            <person name="Matsumoto J."/>
            <person name="Wasserscheid J."/>
            <person name="Dewar K."/>
            <person name="Wiley G.B."/>
            <person name="Macmil S.L."/>
            <person name="Roe B.A."/>
            <person name="Zeller R.W."/>
            <person name="Hastings K.E."/>
            <person name="Lemaire P."/>
            <person name="Lindquist E."/>
            <person name="Endo T."/>
            <person name="Hotta K."/>
            <person name="Inaba K."/>
        </authorList>
    </citation>
    <scope>NUCLEOTIDE SEQUENCE [LARGE SCALE GENOMIC DNA]</scope>
    <source>
        <strain evidence="1">wild type</strain>
    </source>
</reference>
<dbReference type="EMBL" id="EAAA01002964">
    <property type="status" value="NOT_ANNOTATED_CDS"/>
    <property type="molecule type" value="Genomic_DNA"/>
</dbReference>
<dbReference type="InParanoid" id="F6RAV7"/>
<reference evidence="1" key="3">
    <citation type="submission" date="2025-08" db="UniProtKB">
        <authorList>
            <consortium name="Ensembl"/>
        </authorList>
    </citation>
    <scope>IDENTIFICATION</scope>
</reference>
<evidence type="ECO:0000313" key="2">
    <source>
        <dbReference type="Proteomes" id="UP000008144"/>
    </source>
</evidence>
<name>F6RAV7_CIOIN</name>
<dbReference type="AlphaFoldDB" id="F6RAV7"/>
<reference evidence="1" key="4">
    <citation type="submission" date="2025-09" db="UniProtKB">
        <authorList>
            <consortium name="Ensembl"/>
        </authorList>
    </citation>
    <scope>IDENTIFICATION</scope>
</reference>
<proteinExistence type="predicted"/>
<evidence type="ECO:0000313" key="1">
    <source>
        <dbReference type="Ensembl" id="ENSCINP00000023996.2"/>
    </source>
</evidence>
<keyword evidence="2" id="KW-1185">Reference proteome</keyword>
<dbReference type="Proteomes" id="UP000008144">
    <property type="component" value="Chromosome 9"/>
</dbReference>
<protein>
    <submittedName>
        <fullName evidence="1">Uncharacterized protein</fullName>
    </submittedName>
</protein>
<accession>F6RAV7</accession>
<sequence>SQQRSISPTVSQFETGFSFVKKLKHWSERWRTTLGGEDQTKAQRNKTFFTQASLYSLSVICLPLSEYPEQIIISIFCHLSLSTFCCNLQMLPFLILCFSKNVFSLTISSLSL</sequence>
<organism evidence="1 2">
    <name type="scientific">Ciona intestinalis</name>
    <name type="common">Transparent sea squirt</name>
    <name type="synonym">Ascidia intestinalis</name>
    <dbReference type="NCBI Taxonomy" id="7719"/>
    <lineage>
        <taxon>Eukaryota</taxon>
        <taxon>Metazoa</taxon>
        <taxon>Chordata</taxon>
        <taxon>Tunicata</taxon>
        <taxon>Ascidiacea</taxon>
        <taxon>Phlebobranchia</taxon>
        <taxon>Cionidae</taxon>
        <taxon>Ciona</taxon>
    </lineage>
</organism>
<reference evidence="2" key="1">
    <citation type="journal article" date="2002" name="Science">
        <title>The draft genome of Ciona intestinalis: insights into chordate and vertebrate origins.</title>
        <authorList>
            <person name="Dehal P."/>
            <person name="Satou Y."/>
            <person name="Campbell R.K."/>
            <person name="Chapman J."/>
            <person name="Degnan B."/>
            <person name="De Tomaso A."/>
            <person name="Davidson B."/>
            <person name="Di Gregorio A."/>
            <person name="Gelpke M."/>
            <person name="Goodstein D.M."/>
            <person name="Harafuji N."/>
            <person name="Hastings K.E."/>
            <person name="Ho I."/>
            <person name="Hotta K."/>
            <person name="Huang W."/>
            <person name="Kawashima T."/>
            <person name="Lemaire P."/>
            <person name="Martinez D."/>
            <person name="Meinertzhagen I.A."/>
            <person name="Necula S."/>
            <person name="Nonaka M."/>
            <person name="Putnam N."/>
            <person name="Rash S."/>
            <person name="Saiga H."/>
            <person name="Satake M."/>
            <person name="Terry A."/>
            <person name="Yamada L."/>
            <person name="Wang H.G."/>
            <person name="Awazu S."/>
            <person name="Azumi K."/>
            <person name="Boore J."/>
            <person name="Branno M."/>
            <person name="Chin-Bow S."/>
            <person name="DeSantis R."/>
            <person name="Doyle S."/>
            <person name="Francino P."/>
            <person name="Keys D.N."/>
            <person name="Haga S."/>
            <person name="Hayashi H."/>
            <person name="Hino K."/>
            <person name="Imai K.S."/>
            <person name="Inaba K."/>
            <person name="Kano S."/>
            <person name="Kobayashi K."/>
            <person name="Kobayashi M."/>
            <person name="Lee B.I."/>
            <person name="Makabe K.W."/>
            <person name="Manohar C."/>
            <person name="Matassi G."/>
            <person name="Medina M."/>
            <person name="Mochizuki Y."/>
            <person name="Mount S."/>
            <person name="Morishita T."/>
            <person name="Miura S."/>
            <person name="Nakayama A."/>
            <person name="Nishizaka S."/>
            <person name="Nomoto H."/>
            <person name="Ohta F."/>
            <person name="Oishi K."/>
            <person name="Rigoutsos I."/>
            <person name="Sano M."/>
            <person name="Sasaki A."/>
            <person name="Sasakura Y."/>
            <person name="Shoguchi E."/>
            <person name="Shin-i T."/>
            <person name="Spagnuolo A."/>
            <person name="Stainier D."/>
            <person name="Suzuki M.M."/>
            <person name="Tassy O."/>
            <person name="Takatori N."/>
            <person name="Tokuoka M."/>
            <person name="Yagi K."/>
            <person name="Yoshizaki F."/>
            <person name="Wada S."/>
            <person name="Zhang C."/>
            <person name="Hyatt P.D."/>
            <person name="Larimer F."/>
            <person name="Detter C."/>
            <person name="Doggett N."/>
            <person name="Glavina T."/>
            <person name="Hawkins T."/>
            <person name="Richardson P."/>
            <person name="Lucas S."/>
            <person name="Kohara Y."/>
            <person name="Levine M."/>
            <person name="Satoh N."/>
            <person name="Rokhsar D.S."/>
        </authorList>
    </citation>
    <scope>NUCLEOTIDE SEQUENCE [LARGE SCALE GENOMIC DNA]</scope>
</reference>
<dbReference type="HOGENOM" id="CLU_2151382_0_0_1"/>
<dbReference type="Ensembl" id="ENSCINT00000024242.2">
    <property type="protein sequence ID" value="ENSCINP00000023996.2"/>
    <property type="gene ID" value="ENSCING00000012982.2"/>
</dbReference>